<dbReference type="SUPFAM" id="SSF46689">
    <property type="entry name" value="Homeodomain-like"/>
    <property type="match status" value="2"/>
</dbReference>
<dbReference type="InterPro" id="IPR050204">
    <property type="entry name" value="AraC_XylS_family_regulators"/>
</dbReference>
<reference evidence="6" key="1">
    <citation type="journal article" date="2019" name="Int. J. Syst. Evol. Microbiol.">
        <title>The Global Catalogue of Microorganisms (GCM) 10K type strain sequencing project: providing services to taxonomists for standard genome sequencing and annotation.</title>
        <authorList>
            <consortium name="The Broad Institute Genomics Platform"/>
            <consortium name="The Broad Institute Genome Sequencing Center for Infectious Disease"/>
            <person name="Wu L."/>
            <person name="Ma J."/>
        </authorList>
    </citation>
    <scope>NUCLEOTIDE SEQUENCE [LARGE SCALE GENOMIC DNA]</scope>
    <source>
        <strain evidence="6">CCUG 57263</strain>
    </source>
</reference>
<dbReference type="Proteomes" id="UP001597120">
    <property type="component" value="Unassembled WGS sequence"/>
</dbReference>
<dbReference type="PANTHER" id="PTHR46796">
    <property type="entry name" value="HTH-TYPE TRANSCRIPTIONAL ACTIVATOR RHAS-RELATED"/>
    <property type="match status" value="1"/>
</dbReference>
<evidence type="ECO:0000256" key="2">
    <source>
        <dbReference type="ARBA" id="ARBA00023125"/>
    </source>
</evidence>
<protein>
    <submittedName>
        <fullName evidence="5">Helix-turn-helix domain-containing protein</fullName>
    </submittedName>
</protein>
<comment type="caution">
    <text evidence="5">The sequence shown here is derived from an EMBL/GenBank/DDBJ whole genome shotgun (WGS) entry which is preliminary data.</text>
</comment>
<dbReference type="Pfam" id="PF14525">
    <property type="entry name" value="AraC_binding_2"/>
    <property type="match status" value="1"/>
</dbReference>
<evidence type="ECO:0000313" key="6">
    <source>
        <dbReference type="Proteomes" id="UP001597120"/>
    </source>
</evidence>
<proteinExistence type="predicted"/>
<evidence type="ECO:0000256" key="3">
    <source>
        <dbReference type="ARBA" id="ARBA00023163"/>
    </source>
</evidence>
<evidence type="ECO:0000259" key="4">
    <source>
        <dbReference type="PROSITE" id="PS01124"/>
    </source>
</evidence>
<dbReference type="PROSITE" id="PS01124">
    <property type="entry name" value="HTH_ARAC_FAMILY_2"/>
    <property type="match status" value="1"/>
</dbReference>
<dbReference type="InterPro" id="IPR037923">
    <property type="entry name" value="HTH-like"/>
</dbReference>
<keyword evidence="2" id="KW-0238">DNA-binding</keyword>
<dbReference type="Pfam" id="PF12833">
    <property type="entry name" value="HTH_18"/>
    <property type="match status" value="1"/>
</dbReference>
<organism evidence="5 6">
    <name type="scientific">Paenibacillus residui</name>
    <dbReference type="NCBI Taxonomy" id="629724"/>
    <lineage>
        <taxon>Bacteria</taxon>
        <taxon>Bacillati</taxon>
        <taxon>Bacillota</taxon>
        <taxon>Bacilli</taxon>
        <taxon>Bacillales</taxon>
        <taxon>Paenibacillaceae</taxon>
        <taxon>Paenibacillus</taxon>
    </lineage>
</organism>
<keyword evidence="1" id="KW-0805">Transcription regulation</keyword>
<dbReference type="EMBL" id="JBHTIU010000107">
    <property type="protein sequence ID" value="MFD0872374.1"/>
    <property type="molecule type" value="Genomic_DNA"/>
</dbReference>
<dbReference type="Gene3D" id="1.10.10.60">
    <property type="entry name" value="Homeodomain-like"/>
    <property type="match status" value="2"/>
</dbReference>
<dbReference type="InterPro" id="IPR018060">
    <property type="entry name" value="HTH_AraC"/>
</dbReference>
<name>A0ABW3DJC5_9BACL</name>
<gene>
    <name evidence="5" type="ORF">ACFQ03_24945</name>
</gene>
<accession>A0ABW3DJC5</accession>
<sequence>MKMEITTERLELIRYDEEFVNTPHTHEGWYQITVPIRGTCVLTQYNQTYRLQPGASLLQRPMDEHHFHIGAKDGVIIIKIREDLLASRCDGKITEISPEQQFDPGEVADRFRSWTTALCMVDGRNPAATEAEVLHYLWRTFKANSPSPAGASPRRSADPHLAGVFEYIQEHYTNPIAIDTLASIALQSRFHFIRTFKQSAGITPYQYILQLRVEEAKKRLRQTSATVTHISASLGFSCTSQFYRAFFKSVGLTPEQYRRFNRDE</sequence>
<dbReference type="SMART" id="SM00342">
    <property type="entry name" value="HTH_ARAC"/>
    <property type="match status" value="1"/>
</dbReference>
<dbReference type="InterPro" id="IPR014710">
    <property type="entry name" value="RmlC-like_jellyroll"/>
</dbReference>
<dbReference type="InterPro" id="IPR009057">
    <property type="entry name" value="Homeodomain-like_sf"/>
</dbReference>
<dbReference type="InterPro" id="IPR020449">
    <property type="entry name" value="Tscrpt_reg_AraC-type_HTH"/>
</dbReference>
<keyword evidence="6" id="KW-1185">Reference proteome</keyword>
<dbReference type="PRINTS" id="PR00032">
    <property type="entry name" value="HTHARAC"/>
</dbReference>
<evidence type="ECO:0000256" key="1">
    <source>
        <dbReference type="ARBA" id="ARBA00023015"/>
    </source>
</evidence>
<dbReference type="SUPFAM" id="SSF51215">
    <property type="entry name" value="Regulatory protein AraC"/>
    <property type="match status" value="1"/>
</dbReference>
<dbReference type="Gene3D" id="2.60.120.10">
    <property type="entry name" value="Jelly Rolls"/>
    <property type="match status" value="1"/>
</dbReference>
<feature type="domain" description="HTH araC/xylS-type" evidence="4">
    <location>
        <begin position="162"/>
        <end position="260"/>
    </location>
</feature>
<dbReference type="RefSeq" id="WP_379291721.1">
    <property type="nucleotide sequence ID" value="NZ_JBHTIU010000107.1"/>
</dbReference>
<evidence type="ECO:0000313" key="5">
    <source>
        <dbReference type="EMBL" id="MFD0872374.1"/>
    </source>
</evidence>
<keyword evidence="3" id="KW-0804">Transcription</keyword>
<dbReference type="InterPro" id="IPR035418">
    <property type="entry name" value="AraC-bd_2"/>
</dbReference>